<dbReference type="RefSeq" id="WP_112224806.1">
    <property type="nucleotide sequence ID" value="NZ_CP196859.1"/>
</dbReference>
<keyword evidence="3" id="KW-1185">Reference proteome</keyword>
<comment type="caution">
    <text evidence="2">The sequence shown here is derived from an EMBL/GenBank/DDBJ whole genome shotgun (WGS) entry which is preliminary data.</text>
</comment>
<dbReference type="InterPro" id="IPR007050">
    <property type="entry name" value="HTH_bacterioopsin"/>
</dbReference>
<name>A0A365KKF8_9BACL</name>
<proteinExistence type="predicted"/>
<reference evidence="2 3" key="1">
    <citation type="submission" date="2018-06" db="EMBL/GenBank/DDBJ databases">
        <title>The draft genome sequences of strains SCU63 and S1.</title>
        <authorList>
            <person name="Gan L."/>
        </authorList>
    </citation>
    <scope>NUCLEOTIDE SEQUENCE [LARGE SCALE GENOMIC DNA]</scope>
    <source>
        <strain evidence="2 3">SCU63</strain>
    </source>
</reference>
<dbReference type="AlphaFoldDB" id="A0A365KKF8"/>
<dbReference type="SUPFAM" id="SSF88659">
    <property type="entry name" value="Sigma3 and sigma4 domains of RNA polymerase sigma factors"/>
    <property type="match status" value="1"/>
</dbReference>
<evidence type="ECO:0000313" key="2">
    <source>
        <dbReference type="EMBL" id="RAZ73616.1"/>
    </source>
</evidence>
<organism evidence="2 3">
    <name type="scientific">Planococcus halotolerans</name>
    <dbReference type="NCBI Taxonomy" id="2233542"/>
    <lineage>
        <taxon>Bacteria</taxon>
        <taxon>Bacillati</taxon>
        <taxon>Bacillota</taxon>
        <taxon>Bacilli</taxon>
        <taxon>Bacillales</taxon>
        <taxon>Caryophanaceae</taxon>
        <taxon>Planococcus</taxon>
    </lineage>
</organism>
<dbReference type="EMBL" id="QLZR01000009">
    <property type="protein sequence ID" value="RAZ73616.1"/>
    <property type="molecule type" value="Genomic_DNA"/>
</dbReference>
<accession>A0A365KKF8</accession>
<protein>
    <submittedName>
        <fullName evidence="2">RNA polymerase subunit sigma-70</fullName>
    </submittedName>
</protein>
<dbReference type="Pfam" id="PF04967">
    <property type="entry name" value="HTH_10"/>
    <property type="match status" value="1"/>
</dbReference>
<dbReference type="InterPro" id="IPR013324">
    <property type="entry name" value="RNA_pol_sigma_r3/r4-like"/>
</dbReference>
<feature type="domain" description="HTH bat-type" evidence="1">
    <location>
        <begin position="128"/>
        <end position="157"/>
    </location>
</feature>
<evidence type="ECO:0000259" key="1">
    <source>
        <dbReference type="Pfam" id="PF04967"/>
    </source>
</evidence>
<sequence>MKIWADELILQYKKHRSELVKKRNKMNKEDPQDKLDLTHYNSMIDEMDFVLQWLETGRDPNNYRGADRKGVYQYQSFQSIDFIPDITEQIEEGPKHLYMSAEEKIIMADIFSSLSFRERHCYVLHVGRQISVAKIAKGLGVGKSTAQSYIERAKRKIKKRVS</sequence>
<gene>
    <name evidence="2" type="ORF">DP120_16910</name>
</gene>
<evidence type="ECO:0000313" key="3">
    <source>
        <dbReference type="Proteomes" id="UP000251002"/>
    </source>
</evidence>
<dbReference type="Gene3D" id="1.10.10.10">
    <property type="entry name" value="Winged helix-like DNA-binding domain superfamily/Winged helix DNA-binding domain"/>
    <property type="match status" value="1"/>
</dbReference>
<dbReference type="InterPro" id="IPR036388">
    <property type="entry name" value="WH-like_DNA-bd_sf"/>
</dbReference>
<dbReference type="Proteomes" id="UP000251002">
    <property type="component" value="Unassembled WGS sequence"/>
</dbReference>